<evidence type="ECO:0000313" key="1">
    <source>
        <dbReference type="EMBL" id="CUP68835.1"/>
    </source>
</evidence>
<dbReference type="EMBL" id="CZBE01000009">
    <property type="protein sequence ID" value="CUP68835.1"/>
    <property type="molecule type" value="Genomic_DNA"/>
</dbReference>
<dbReference type="OrthoDB" id="9925504at2"/>
<name>A0A174QDP9_9FIRM</name>
<evidence type="ECO:0000313" key="2">
    <source>
        <dbReference type="Proteomes" id="UP000095765"/>
    </source>
</evidence>
<sequence length="77" mass="8694">MTVKKGVTNLKMLVADLEPIVYRAEQLSSFCLVINNALESGSTNEEQYIPAIELLGELMAEFYQTFSDHFEQIHGNL</sequence>
<organism evidence="1 2">
    <name type="scientific">Anaerotruncus colihominis</name>
    <dbReference type="NCBI Taxonomy" id="169435"/>
    <lineage>
        <taxon>Bacteria</taxon>
        <taxon>Bacillati</taxon>
        <taxon>Bacillota</taxon>
        <taxon>Clostridia</taxon>
        <taxon>Eubacteriales</taxon>
        <taxon>Oscillospiraceae</taxon>
        <taxon>Anaerotruncus</taxon>
    </lineage>
</organism>
<dbReference type="RefSeq" id="WP_055244945.1">
    <property type="nucleotide sequence ID" value="NZ_CABIWA010000017.1"/>
</dbReference>
<dbReference type="Proteomes" id="UP000095765">
    <property type="component" value="Unassembled WGS sequence"/>
</dbReference>
<dbReference type="AlphaFoldDB" id="A0A174QDP9"/>
<accession>A0A174QDP9</accession>
<protein>
    <submittedName>
        <fullName evidence="1">Uncharacterized protein</fullName>
    </submittedName>
</protein>
<gene>
    <name evidence="1" type="ORF">ERS852551_01611</name>
</gene>
<reference evidence="1 2" key="1">
    <citation type="submission" date="2015-09" db="EMBL/GenBank/DDBJ databases">
        <authorList>
            <consortium name="Pathogen Informatics"/>
        </authorList>
    </citation>
    <scope>NUCLEOTIDE SEQUENCE [LARGE SCALE GENOMIC DNA]</scope>
    <source>
        <strain evidence="1 2">2789STDY5834939</strain>
    </source>
</reference>
<proteinExistence type="predicted"/>